<evidence type="ECO:0000313" key="1">
    <source>
        <dbReference type="EMBL" id="KAF0691573.1"/>
    </source>
</evidence>
<gene>
    <name evidence="2" type="primary">Aste57867_17241</name>
    <name evidence="1" type="ORF">As57867_017182</name>
    <name evidence="2" type="ORF">ASTE57867_17241</name>
</gene>
<name>A0A485L7E7_9STRA</name>
<dbReference type="AlphaFoldDB" id="A0A485L7E7"/>
<evidence type="ECO:0000313" key="2">
    <source>
        <dbReference type="EMBL" id="VFT93997.1"/>
    </source>
</evidence>
<protein>
    <submittedName>
        <fullName evidence="2">Aste57867_17241 protein</fullName>
    </submittedName>
</protein>
<dbReference type="Proteomes" id="UP000332933">
    <property type="component" value="Unassembled WGS sequence"/>
</dbReference>
<organism evidence="2 3">
    <name type="scientific">Aphanomyces stellatus</name>
    <dbReference type="NCBI Taxonomy" id="120398"/>
    <lineage>
        <taxon>Eukaryota</taxon>
        <taxon>Sar</taxon>
        <taxon>Stramenopiles</taxon>
        <taxon>Oomycota</taxon>
        <taxon>Saprolegniomycetes</taxon>
        <taxon>Saprolegniales</taxon>
        <taxon>Verrucalvaceae</taxon>
        <taxon>Aphanomyces</taxon>
    </lineage>
</organism>
<keyword evidence="3" id="KW-1185">Reference proteome</keyword>
<dbReference type="OrthoDB" id="10452552at2759"/>
<evidence type="ECO:0000313" key="3">
    <source>
        <dbReference type="Proteomes" id="UP000332933"/>
    </source>
</evidence>
<dbReference type="EMBL" id="VJMH01006060">
    <property type="protein sequence ID" value="KAF0691573.1"/>
    <property type="molecule type" value="Genomic_DNA"/>
</dbReference>
<sequence length="132" mass="14975">MLHLLARLFDLPKKATPPHARELAHIKALLHKRPESILFSHVYPPVSPPPRYHVRPELVAGRRVPLTRQAAAKWKTSHRFLAPIPEEVAPPKRRPTAFHKRSCGATDTLPRMSSSFIHFDIYAQDQLGVAIC</sequence>
<dbReference type="EMBL" id="CAADRA010006081">
    <property type="protein sequence ID" value="VFT93997.1"/>
    <property type="molecule type" value="Genomic_DNA"/>
</dbReference>
<accession>A0A485L7E7</accession>
<reference evidence="1" key="2">
    <citation type="submission" date="2019-06" db="EMBL/GenBank/DDBJ databases">
        <title>Genomics analysis of Aphanomyces spp. identifies a new class of oomycete effector associated with host adaptation.</title>
        <authorList>
            <person name="Gaulin E."/>
        </authorList>
    </citation>
    <scope>NUCLEOTIDE SEQUENCE</scope>
    <source>
        <strain evidence="1">CBS 578.67</strain>
    </source>
</reference>
<proteinExistence type="predicted"/>
<reference evidence="2 3" key="1">
    <citation type="submission" date="2019-03" db="EMBL/GenBank/DDBJ databases">
        <authorList>
            <person name="Gaulin E."/>
            <person name="Dumas B."/>
        </authorList>
    </citation>
    <scope>NUCLEOTIDE SEQUENCE [LARGE SCALE GENOMIC DNA]</scope>
    <source>
        <strain evidence="2">CBS 568.67</strain>
    </source>
</reference>